<dbReference type="Proteomes" id="UP000034107">
    <property type="component" value="Unassembled WGS sequence"/>
</dbReference>
<dbReference type="GO" id="GO:0016757">
    <property type="term" value="F:glycosyltransferase activity"/>
    <property type="evidence" value="ECO:0007669"/>
    <property type="project" value="UniProtKB-KW"/>
</dbReference>
<dbReference type="PANTHER" id="PTHR47505">
    <property type="entry name" value="DNA UTILIZATION PROTEIN YHGH"/>
    <property type="match status" value="1"/>
</dbReference>
<protein>
    <submittedName>
        <fullName evidence="3">Amidophosphoribosyltransferase-like protein</fullName>
    </submittedName>
</protein>
<dbReference type="PANTHER" id="PTHR47505:SF1">
    <property type="entry name" value="DNA UTILIZATION PROTEIN YHGH"/>
    <property type="match status" value="1"/>
</dbReference>
<name>A0A0G1NKK9_9BACT</name>
<dbReference type="EMBL" id="LCLS01000025">
    <property type="protein sequence ID" value="KKU20887.1"/>
    <property type="molecule type" value="Genomic_DNA"/>
</dbReference>
<evidence type="ECO:0000259" key="2">
    <source>
        <dbReference type="Pfam" id="PF00156"/>
    </source>
</evidence>
<reference evidence="3 4" key="1">
    <citation type="journal article" date="2015" name="Nature">
        <title>rRNA introns, odd ribosomes, and small enigmatic genomes across a large radiation of phyla.</title>
        <authorList>
            <person name="Brown C.T."/>
            <person name="Hug L.A."/>
            <person name="Thomas B.C."/>
            <person name="Sharon I."/>
            <person name="Castelle C.J."/>
            <person name="Singh A."/>
            <person name="Wilkins M.J."/>
            <person name="Williams K.H."/>
            <person name="Banfield J.F."/>
        </authorList>
    </citation>
    <scope>NUCLEOTIDE SEQUENCE [LARGE SCALE GENOMIC DNA]</scope>
</reference>
<dbReference type="AlphaFoldDB" id="A0A0G1NKK9"/>
<evidence type="ECO:0000256" key="1">
    <source>
        <dbReference type="ARBA" id="ARBA00008007"/>
    </source>
</evidence>
<organism evidence="3 4">
    <name type="scientific">Candidatus Nomurabacteria bacterium GW2011_GWA1_46_11</name>
    <dbReference type="NCBI Taxonomy" id="1618732"/>
    <lineage>
        <taxon>Bacteria</taxon>
        <taxon>Candidatus Nomuraibacteriota</taxon>
    </lineage>
</organism>
<dbReference type="Gene3D" id="3.40.50.2020">
    <property type="match status" value="1"/>
</dbReference>
<keyword evidence="3" id="KW-0328">Glycosyltransferase</keyword>
<dbReference type="InterPro" id="IPR000836">
    <property type="entry name" value="PRTase_dom"/>
</dbReference>
<comment type="caution">
    <text evidence="3">The sequence shown here is derived from an EMBL/GenBank/DDBJ whole genome shotgun (WGS) entry which is preliminary data.</text>
</comment>
<dbReference type="InterPro" id="IPR029057">
    <property type="entry name" value="PRTase-like"/>
</dbReference>
<dbReference type="Pfam" id="PF00156">
    <property type="entry name" value="Pribosyltran"/>
    <property type="match status" value="1"/>
</dbReference>
<proteinExistence type="inferred from homology"/>
<feature type="domain" description="Phosphoribosyltransferase" evidence="2">
    <location>
        <begin position="122"/>
        <end position="215"/>
    </location>
</feature>
<gene>
    <name evidence="3" type="ORF">UX31_C0025G0009</name>
</gene>
<comment type="similarity">
    <text evidence="1">Belongs to the ComF/GntX family.</text>
</comment>
<sequence length="217" mass="24488">MGITDKVRQYILQILFPAICLNCKSYLEKEQQGQALCSQCFGEIELVRSQPGLIAIGLYRNAPLQALIHGLKFKHFTHTLPQIEALIVKYMEEGYMPHDHYDLITYIPLHPQRKRQRGFNQAELIAKILGKILNLPVVSTLRRVRRTKEQSSIRNTKERLNNVRDCFALGDATAVKNKRIILADDVYTSGATISEAAKVLSQAGVEDIKVFVLANVG</sequence>
<dbReference type="SUPFAM" id="SSF53271">
    <property type="entry name" value="PRTase-like"/>
    <property type="match status" value="1"/>
</dbReference>
<keyword evidence="3" id="KW-0808">Transferase</keyword>
<evidence type="ECO:0000313" key="4">
    <source>
        <dbReference type="Proteomes" id="UP000034107"/>
    </source>
</evidence>
<dbReference type="CDD" id="cd06223">
    <property type="entry name" value="PRTases_typeI"/>
    <property type="match status" value="1"/>
</dbReference>
<evidence type="ECO:0000313" key="3">
    <source>
        <dbReference type="EMBL" id="KKU20887.1"/>
    </source>
</evidence>
<dbReference type="InterPro" id="IPR051910">
    <property type="entry name" value="ComF/GntX_DNA_util-trans"/>
</dbReference>
<accession>A0A0G1NKK9</accession>